<keyword evidence="10" id="KW-1185">Reference proteome</keyword>
<dbReference type="InterPro" id="IPR040523">
    <property type="entry name" value="AsnC_trans_reg2"/>
</dbReference>
<dbReference type="PANTHER" id="PTHR43413:SF1">
    <property type="entry name" value="SIROHEME DECARBOXYLASE NIRL SUBUNIT"/>
    <property type="match status" value="1"/>
</dbReference>
<dbReference type="SMART" id="SM00344">
    <property type="entry name" value="HTH_ASNC"/>
    <property type="match status" value="1"/>
</dbReference>
<dbReference type="InterPro" id="IPR053953">
    <property type="entry name" value="NirdL-like_HTH"/>
</dbReference>
<dbReference type="Pfam" id="PF22451">
    <property type="entry name" value="NirdL-like_HTH"/>
    <property type="match status" value="1"/>
</dbReference>
<dbReference type="InterPro" id="IPR036390">
    <property type="entry name" value="WH_DNA-bd_sf"/>
</dbReference>
<proteinExistence type="inferred from homology"/>
<dbReference type="Gene3D" id="3.30.70.3460">
    <property type="match status" value="1"/>
</dbReference>
<keyword evidence="2" id="KW-0350">Heme biosynthesis</keyword>
<dbReference type="RefSeq" id="WP_092065408.1">
    <property type="nucleotide sequence ID" value="NZ_FNIN01000006.1"/>
</dbReference>
<comment type="pathway">
    <text evidence="1">Porphyrin-containing compound metabolism; protoheme biosynthesis.</text>
</comment>
<feature type="domain" description="Siroheme decarboxylase AsnC-like ligand binding" evidence="7">
    <location>
        <begin position="67"/>
        <end position="152"/>
    </location>
</feature>
<reference evidence="9 10" key="1">
    <citation type="submission" date="2016-10" db="EMBL/GenBank/DDBJ databases">
        <authorList>
            <person name="de Groot N.N."/>
        </authorList>
    </citation>
    <scope>NUCLEOTIDE SEQUENCE [LARGE SCALE GENOMIC DNA]</scope>
    <source>
        <strain evidence="9 10">DSM 15269</strain>
    </source>
</reference>
<dbReference type="GO" id="GO:0003677">
    <property type="term" value="F:DNA binding"/>
    <property type="evidence" value="ECO:0007669"/>
    <property type="project" value="UniProtKB-KW"/>
</dbReference>
<dbReference type="STRING" id="206665.SAMN04488516_106100"/>
<evidence type="ECO:0000313" key="9">
    <source>
        <dbReference type="EMBL" id="SDN76564.1"/>
    </source>
</evidence>
<evidence type="ECO:0000259" key="8">
    <source>
        <dbReference type="Pfam" id="PF22451"/>
    </source>
</evidence>
<dbReference type="UniPathway" id="UPA00252"/>
<protein>
    <recommendedName>
        <fullName evidence="5">siroheme decarboxylase</fullName>
        <ecNumber evidence="5">4.1.1.111</ecNumber>
    </recommendedName>
</protein>
<organism evidence="9 10">
    <name type="scientific">Desulfonauticus submarinus</name>
    <dbReference type="NCBI Taxonomy" id="206665"/>
    <lineage>
        <taxon>Bacteria</taxon>
        <taxon>Pseudomonadati</taxon>
        <taxon>Thermodesulfobacteriota</taxon>
        <taxon>Desulfovibrionia</taxon>
        <taxon>Desulfovibrionales</taxon>
        <taxon>Desulfonauticaceae</taxon>
        <taxon>Desulfonauticus</taxon>
    </lineage>
</organism>
<comment type="similarity">
    <text evidence="4">Belongs to the Ahb/Nir family.</text>
</comment>
<name>A0A1H0E298_9BACT</name>
<feature type="domain" description="Siroheme decarboxylase NirL-like HTH" evidence="8">
    <location>
        <begin position="13"/>
        <end position="57"/>
    </location>
</feature>
<accession>A0A1H0E298</accession>
<evidence type="ECO:0000256" key="2">
    <source>
        <dbReference type="ARBA" id="ARBA00023133"/>
    </source>
</evidence>
<dbReference type="InterPro" id="IPR050684">
    <property type="entry name" value="HTH-Siroheme_Decarb"/>
</dbReference>
<dbReference type="Pfam" id="PF17805">
    <property type="entry name" value="AsnC_trans_reg2"/>
    <property type="match status" value="1"/>
</dbReference>
<sequence>MSYSIKLSPLELQILKIVQTDLPETLTPFKEIAKQVNLKEETVLELLKKLKSEGYIRRFGATLRHQKAGYSQNAMVAWYVPRSKVENVAKTFTSRPEITHCYERKTTSNWPYNIYTMIHATTKKECQKIIKELSNSTGITQYEVLESIEELKKTSMQYF</sequence>
<comment type="catalytic activity">
    <reaction evidence="6">
        <text>siroheme + 2 H(+) = 12,18-didecarboxysiroheme + 2 CO2</text>
        <dbReference type="Rhea" id="RHEA:19093"/>
        <dbReference type="ChEBI" id="CHEBI:15378"/>
        <dbReference type="ChEBI" id="CHEBI:16526"/>
        <dbReference type="ChEBI" id="CHEBI:60052"/>
        <dbReference type="ChEBI" id="CHEBI:140497"/>
        <dbReference type="EC" id="4.1.1.111"/>
    </reaction>
</comment>
<evidence type="ECO:0000256" key="4">
    <source>
        <dbReference type="ARBA" id="ARBA00023457"/>
    </source>
</evidence>
<keyword evidence="9" id="KW-0238">DNA-binding</keyword>
<dbReference type="SUPFAM" id="SSF46785">
    <property type="entry name" value="Winged helix' DNA-binding domain"/>
    <property type="match status" value="1"/>
</dbReference>
<evidence type="ECO:0000313" key="10">
    <source>
        <dbReference type="Proteomes" id="UP000199602"/>
    </source>
</evidence>
<dbReference type="EC" id="4.1.1.111" evidence="5"/>
<evidence type="ECO:0000256" key="5">
    <source>
        <dbReference type="ARBA" id="ARBA00023471"/>
    </source>
</evidence>
<dbReference type="AlphaFoldDB" id="A0A1H0E298"/>
<dbReference type="Proteomes" id="UP000199602">
    <property type="component" value="Unassembled WGS sequence"/>
</dbReference>
<dbReference type="EMBL" id="FNIN01000006">
    <property type="protein sequence ID" value="SDN76564.1"/>
    <property type="molecule type" value="Genomic_DNA"/>
</dbReference>
<evidence type="ECO:0000256" key="1">
    <source>
        <dbReference type="ARBA" id="ARBA00004744"/>
    </source>
</evidence>
<dbReference type="PANTHER" id="PTHR43413">
    <property type="entry name" value="TRANSCRIPTIONAL REGULATOR, ASNC FAMILY"/>
    <property type="match status" value="1"/>
</dbReference>
<keyword evidence="3" id="KW-0456">Lyase</keyword>
<evidence type="ECO:0000256" key="6">
    <source>
        <dbReference type="ARBA" id="ARBA00048470"/>
    </source>
</evidence>
<dbReference type="GO" id="GO:0016829">
    <property type="term" value="F:lyase activity"/>
    <property type="evidence" value="ECO:0007669"/>
    <property type="project" value="UniProtKB-KW"/>
</dbReference>
<gene>
    <name evidence="9" type="ORF">SAMN04488516_106100</name>
</gene>
<evidence type="ECO:0000259" key="7">
    <source>
        <dbReference type="Pfam" id="PF17805"/>
    </source>
</evidence>
<dbReference type="GO" id="GO:0006783">
    <property type="term" value="P:heme biosynthetic process"/>
    <property type="evidence" value="ECO:0007669"/>
    <property type="project" value="UniProtKB-KW"/>
</dbReference>
<dbReference type="OrthoDB" id="9806536at2"/>
<dbReference type="InterPro" id="IPR019888">
    <property type="entry name" value="Tscrpt_reg_AsnC-like"/>
</dbReference>
<evidence type="ECO:0000256" key="3">
    <source>
        <dbReference type="ARBA" id="ARBA00023239"/>
    </source>
</evidence>